<comment type="subunit">
    <text evidence="9">Homodimer, forms a heterotetramer with a Cas2 homodimer.</text>
</comment>
<proteinExistence type="inferred from homology"/>
<keyword evidence="8 9" id="KW-0464">Manganese</keyword>
<feature type="binding site" evidence="9">
    <location>
        <position position="245"/>
    </location>
    <ligand>
        <name>Mn(2+)</name>
        <dbReference type="ChEBI" id="CHEBI:29035"/>
    </ligand>
</feature>
<dbReference type="InterPro" id="IPR042206">
    <property type="entry name" value="CRISPR-assoc_Cas1_C"/>
</dbReference>
<organism evidence="10 11">
    <name type="scientific">Porphyromonas crevioricanis</name>
    <dbReference type="NCBI Taxonomy" id="393921"/>
    <lineage>
        <taxon>Bacteria</taxon>
        <taxon>Pseudomonadati</taxon>
        <taxon>Bacteroidota</taxon>
        <taxon>Bacteroidia</taxon>
        <taxon>Bacteroidales</taxon>
        <taxon>Porphyromonadaceae</taxon>
        <taxon>Porphyromonas</taxon>
    </lineage>
</organism>
<dbReference type="CDD" id="cd09722">
    <property type="entry name" value="Cas1_I-B"/>
    <property type="match status" value="1"/>
</dbReference>
<dbReference type="GO" id="GO:0004520">
    <property type="term" value="F:DNA endonuclease activity"/>
    <property type="evidence" value="ECO:0007669"/>
    <property type="project" value="InterPro"/>
</dbReference>
<comment type="similarity">
    <text evidence="9">Belongs to the CRISPR-associated endonuclease Cas1 family.</text>
</comment>
<dbReference type="Gene3D" id="3.100.10.20">
    <property type="entry name" value="CRISPR-associated endonuclease Cas1, N-terminal domain"/>
    <property type="match status" value="1"/>
</dbReference>
<dbReference type="Proteomes" id="UP000030136">
    <property type="component" value="Unassembled WGS sequence"/>
</dbReference>
<dbReference type="GO" id="GO:0046872">
    <property type="term" value="F:metal ion binding"/>
    <property type="evidence" value="ECO:0007669"/>
    <property type="project" value="UniProtKB-UniRule"/>
</dbReference>
<evidence type="ECO:0000256" key="7">
    <source>
        <dbReference type="ARBA" id="ARBA00023125"/>
    </source>
</evidence>
<comment type="function">
    <text evidence="9">CRISPR (clustered regularly interspaced short palindromic repeat), is an adaptive immune system that provides protection against mobile genetic elements (viruses, transposable elements and conjugative plasmids). CRISPR clusters contain spacers, sequences complementary to antecedent mobile elements, and target invading nucleic acids. CRISPR clusters are transcribed and processed into CRISPR RNA (crRNA). Acts as a dsDNA endonuclease. Involved in the integration of spacer DNA into the CRISPR cassette.</text>
</comment>
<evidence type="ECO:0000256" key="9">
    <source>
        <dbReference type="HAMAP-Rule" id="MF_01470"/>
    </source>
</evidence>
<dbReference type="GO" id="GO:0003677">
    <property type="term" value="F:DNA binding"/>
    <property type="evidence" value="ECO:0007669"/>
    <property type="project" value="UniProtKB-KW"/>
</dbReference>
<dbReference type="InterPro" id="IPR019858">
    <property type="entry name" value="CRISPR-assoc_Cas1_HMARI/TNEAP"/>
</dbReference>
<evidence type="ECO:0000256" key="3">
    <source>
        <dbReference type="ARBA" id="ARBA00022759"/>
    </source>
</evidence>
<evidence type="ECO:0000256" key="4">
    <source>
        <dbReference type="ARBA" id="ARBA00022801"/>
    </source>
</evidence>
<dbReference type="EMBL" id="JQJC01000022">
    <property type="protein sequence ID" value="KGN93937.1"/>
    <property type="molecule type" value="Genomic_DNA"/>
</dbReference>
<dbReference type="NCBIfam" id="TIGR03641">
    <property type="entry name" value="cas1_HMARI"/>
    <property type="match status" value="1"/>
</dbReference>
<dbReference type="PANTHER" id="PTHR43219:SF1">
    <property type="entry name" value="CRISPR-ASSOCIATED ENDONUCLEASE CAS1"/>
    <property type="match status" value="1"/>
</dbReference>
<evidence type="ECO:0000256" key="5">
    <source>
        <dbReference type="ARBA" id="ARBA00022842"/>
    </source>
</evidence>
<dbReference type="GO" id="GO:0051607">
    <property type="term" value="P:defense response to virus"/>
    <property type="evidence" value="ECO:0007669"/>
    <property type="project" value="UniProtKB-UniRule"/>
</dbReference>
<name>A0AB34PEZ0_9PORP</name>
<feature type="binding site" evidence="9">
    <location>
        <position position="230"/>
    </location>
    <ligand>
        <name>Mn(2+)</name>
        <dbReference type="ChEBI" id="CHEBI:29035"/>
    </ligand>
</feature>
<evidence type="ECO:0000313" key="10">
    <source>
        <dbReference type="EMBL" id="KGN93937.1"/>
    </source>
</evidence>
<dbReference type="RefSeq" id="WP_036890206.1">
    <property type="nucleotide sequence ID" value="NZ_JQJC01000022.1"/>
</dbReference>
<keyword evidence="4 9" id="KW-0378">Hydrolase</keyword>
<dbReference type="InterPro" id="IPR002729">
    <property type="entry name" value="CRISPR-assoc_Cas1"/>
</dbReference>
<comment type="caution">
    <text evidence="10">The sequence shown here is derived from an EMBL/GenBank/DDBJ whole genome shotgun (WGS) entry which is preliminary data.</text>
</comment>
<keyword evidence="5 9" id="KW-0460">Magnesium</keyword>
<keyword evidence="2 9" id="KW-0479">Metal-binding</keyword>
<keyword evidence="1 9" id="KW-0540">Nuclease</keyword>
<dbReference type="PANTHER" id="PTHR43219">
    <property type="entry name" value="CRISPR-ASSOCIATED ENDONUCLEASE CAS1"/>
    <property type="match status" value="1"/>
</dbReference>
<evidence type="ECO:0000256" key="2">
    <source>
        <dbReference type="ARBA" id="ARBA00022723"/>
    </source>
</evidence>
<comment type="cofactor">
    <cofactor evidence="9">
        <name>Mg(2+)</name>
        <dbReference type="ChEBI" id="CHEBI:18420"/>
    </cofactor>
    <cofactor evidence="9">
        <name>Mn(2+)</name>
        <dbReference type="ChEBI" id="CHEBI:29035"/>
    </cofactor>
</comment>
<gene>
    <name evidence="9" type="primary">cas1</name>
    <name evidence="10" type="ORF">HQ38_07990</name>
</gene>
<accession>A0AB34PEZ0</accession>
<dbReference type="Gene3D" id="1.20.120.920">
    <property type="entry name" value="CRISPR-associated endonuclease Cas1, C-terminal domain"/>
    <property type="match status" value="1"/>
</dbReference>
<keyword evidence="7 9" id="KW-0238">DNA-binding</keyword>
<dbReference type="EC" id="3.1.-.-" evidence="9"/>
<dbReference type="GO" id="GO:0043571">
    <property type="term" value="P:maintenance of CRISPR repeat elements"/>
    <property type="evidence" value="ECO:0007669"/>
    <property type="project" value="UniProtKB-UniRule"/>
</dbReference>
<dbReference type="Pfam" id="PF01867">
    <property type="entry name" value="Cas_Cas1"/>
    <property type="match status" value="1"/>
</dbReference>
<evidence type="ECO:0000256" key="1">
    <source>
        <dbReference type="ARBA" id="ARBA00022722"/>
    </source>
</evidence>
<dbReference type="GO" id="GO:0016787">
    <property type="term" value="F:hydrolase activity"/>
    <property type="evidence" value="ECO:0007669"/>
    <property type="project" value="UniProtKB-KW"/>
</dbReference>
<evidence type="ECO:0000256" key="8">
    <source>
        <dbReference type="ARBA" id="ARBA00023211"/>
    </source>
</evidence>
<evidence type="ECO:0000256" key="6">
    <source>
        <dbReference type="ARBA" id="ARBA00023118"/>
    </source>
</evidence>
<sequence>MKKTYYLFNPGELSRKDNTLRFVPTEENENGNEQIGQARYIPVESVSEFYVFGSLRANSSLFNFLGSNDIPIHFFDYYENYTGSFMPRDFLLSGKMLLAQVSTHKNKKKRLQLAQKFISGAAFNMQKNLAYYNNRGKDLLLVIEQINKYVSVLKETKTIEELMGLEGNIKQTYYSAFSLIINDFQMGIRSKQPPQNEVNALISFGNMICYTLCLKAIHQTQLNPTISFLHSPGERRYSLCLDISEVFKPILVDRTIFKVLNKQILQERHFDKQLNKCILNPSGKKLFIQAFEDRLNETIQHRKLGRSVSYRHLVKLECYKIVKDILDIEEYKPFKMYW</sequence>
<dbReference type="InterPro" id="IPR042211">
    <property type="entry name" value="CRISPR-assoc_Cas1_N"/>
</dbReference>
<keyword evidence="6 9" id="KW-0051">Antiviral defense</keyword>
<reference evidence="10 11" key="1">
    <citation type="submission" date="2014-08" db="EMBL/GenBank/DDBJ databases">
        <title>Porphyromonas crevioricanis strain:COT-253_OH1447 Genome sequencing.</title>
        <authorList>
            <person name="Wallis C."/>
            <person name="Deusch O."/>
            <person name="O'Flynn C."/>
            <person name="Davis I."/>
            <person name="Jospin G."/>
            <person name="Darling A.E."/>
            <person name="Coil D.A."/>
            <person name="Alexiev A."/>
            <person name="Horsfall A."/>
            <person name="Kirkwood N."/>
            <person name="Harris S."/>
            <person name="Eisen J.A."/>
        </authorList>
    </citation>
    <scope>NUCLEOTIDE SEQUENCE [LARGE SCALE GENOMIC DNA]</scope>
    <source>
        <strain evidence="11">COT-253 OH1447</strain>
    </source>
</reference>
<protein>
    <recommendedName>
        <fullName evidence="9">CRISPR-associated endonuclease Cas1</fullName>
        <ecNumber evidence="9">3.1.-.-</ecNumber>
    </recommendedName>
</protein>
<keyword evidence="3 9" id="KW-0255">Endonuclease</keyword>
<feature type="binding site" evidence="9">
    <location>
        <position position="166"/>
    </location>
    <ligand>
        <name>Mn(2+)</name>
        <dbReference type="ChEBI" id="CHEBI:29035"/>
    </ligand>
</feature>
<dbReference type="NCBIfam" id="TIGR00287">
    <property type="entry name" value="cas1"/>
    <property type="match status" value="1"/>
</dbReference>
<evidence type="ECO:0000313" key="11">
    <source>
        <dbReference type="Proteomes" id="UP000030136"/>
    </source>
</evidence>
<dbReference type="HAMAP" id="MF_01470">
    <property type="entry name" value="Cas1"/>
    <property type="match status" value="1"/>
</dbReference>
<dbReference type="AlphaFoldDB" id="A0AB34PEZ0"/>